<dbReference type="InterPro" id="IPR029062">
    <property type="entry name" value="Class_I_gatase-like"/>
</dbReference>
<dbReference type="Proteomes" id="UP001442494">
    <property type="component" value="Unassembled WGS sequence"/>
</dbReference>
<evidence type="ECO:0000256" key="3">
    <source>
        <dbReference type="ARBA" id="ARBA00038493"/>
    </source>
</evidence>
<keyword evidence="6" id="KW-1185">Reference proteome</keyword>
<protein>
    <submittedName>
        <fullName evidence="5">Type 1 glutamine amidotransferase domain-containing protein</fullName>
    </submittedName>
</protein>
<sequence>MSDQKNILIIVTSHNQIDADHPTGLWLEEFAIPFQLFRQHTYTVTVASPLGGMAPIDPRSLSTSEPAEAHGDALQALQYTEPLNSVNVDDYDAVFFPGGHGTMYDLPIPEVGRVVSQFFDAQKVVAAVCHGPAAFVQATQSDGTPIVKGRKVTGFTNEEEEEVKLAQLMPFLLESRLQELGAKFEKASMWSDYVVVDGKLITGQNPQSSASVAKAVIEALA</sequence>
<organism evidence="5 6">
    <name type="scientific">Funiculus sociatus GB2-A5</name>
    <dbReference type="NCBI Taxonomy" id="2933946"/>
    <lineage>
        <taxon>Bacteria</taxon>
        <taxon>Bacillati</taxon>
        <taxon>Cyanobacteriota</taxon>
        <taxon>Cyanophyceae</taxon>
        <taxon>Coleofasciculales</taxon>
        <taxon>Coleofasciculaceae</taxon>
        <taxon>Funiculus</taxon>
    </lineage>
</organism>
<dbReference type="InterPro" id="IPR002818">
    <property type="entry name" value="DJ-1/PfpI"/>
</dbReference>
<gene>
    <name evidence="5" type="ORF">NDI37_13160</name>
</gene>
<dbReference type="EMBL" id="JAMPKK010000026">
    <property type="protein sequence ID" value="MEP0865414.1"/>
    <property type="molecule type" value="Genomic_DNA"/>
</dbReference>
<evidence type="ECO:0000259" key="4">
    <source>
        <dbReference type="Pfam" id="PF01965"/>
    </source>
</evidence>
<dbReference type="CDD" id="cd03141">
    <property type="entry name" value="GATase1_Hsp31_like"/>
    <property type="match status" value="1"/>
</dbReference>
<dbReference type="InterPro" id="IPR050325">
    <property type="entry name" value="Prot/Nucl_acid_deglycase"/>
</dbReference>
<evidence type="ECO:0000313" key="5">
    <source>
        <dbReference type="EMBL" id="MEP0865414.1"/>
    </source>
</evidence>
<name>A0ABV0JPP6_9CYAN</name>
<feature type="domain" description="DJ-1/PfpI" evidence="4">
    <location>
        <begin position="29"/>
        <end position="218"/>
    </location>
</feature>
<comment type="similarity">
    <text evidence="3">Belongs to the peptidase C56 family. HSP31-like subfamily.</text>
</comment>
<proteinExistence type="inferred from homology"/>
<evidence type="ECO:0000256" key="1">
    <source>
        <dbReference type="ARBA" id="ARBA00023016"/>
    </source>
</evidence>
<evidence type="ECO:0000256" key="2">
    <source>
        <dbReference type="ARBA" id="ARBA00023239"/>
    </source>
</evidence>
<accession>A0ABV0JPP6</accession>
<keyword evidence="2" id="KW-0456">Lyase</keyword>
<dbReference type="PANTHER" id="PTHR48094">
    <property type="entry name" value="PROTEIN/NUCLEIC ACID DEGLYCASE DJ-1-RELATED"/>
    <property type="match status" value="1"/>
</dbReference>
<keyword evidence="1" id="KW-0346">Stress response</keyword>
<dbReference type="PANTHER" id="PTHR48094:SF11">
    <property type="entry name" value="GLUTATHIONE-INDEPENDENT GLYOXALASE HSP31-RELATED"/>
    <property type="match status" value="1"/>
</dbReference>
<dbReference type="Gene3D" id="3.40.50.880">
    <property type="match status" value="1"/>
</dbReference>
<dbReference type="SUPFAM" id="SSF52317">
    <property type="entry name" value="Class I glutamine amidotransferase-like"/>
    <property type="match status" value="1"/>
</dbReference>
<keyword evidence="5" id="KW-0315">Glutamine amidotransferase</keyword>
<dbReference type="Pfam" id="PF01965">
    <property type="entry name" value="DJ-1_PfpI"/>
    <property type="match status" value="1"/>
</dbReference>
<dbReference type="RefSeq" id="WP_190421351.1">
    <property type="nucleotide sequence ID" value="NZ_JAMPKK010000026.1"/>
</dbReference>
<reference evidence="5 6" key="1">
    <citation type="submission" date="2022-04" db="EMBL/GenBank/DDBJ databases">
        <title>Positive selection, recombination, and allopatry shape intraspecific diversity of widespread and dominant cyanobacteria.</title>
        <authorList>
            <person name="Wei J."/>
            <person name="Shu W."/>
            <person name="Hu C."/>
        </authorList>
    </citation>
    <scope>NUCLEOTIDE SEQUENCE [LARGE SCALE GENOMIC DNA]</scope>
    <source>
        <strain evidence="5 6">GB2-A5</strain>
    </source>
</reference>
<comment type="caution">
    <text evidence="5">The sequence shown here is derived from an EMBL/GenBank/DDBJ whole genome shotgun (WGS) entry which is preliminary data.</text>
</comment>
<evidence type="ECO:0000313" key="6">
    <source>
        <dbReference type="Proteomes" id="UP001442494"/>
    </source>
</evidence>